<dbReference type="OMA" id="NGPNWPE"/>
<protein>
    <submittedName>
        <fullName evidence="7">Glycoside hydrolase family 16 protein</fullName>
    </submittedName>
</protein>
<organism evidence="7 8">
    <name type="scientific">Coniophora puteana (strain RWD-64-598)</name>
    <name type="common">Brown rot fungus</name>
    <dbReference type="NCBI Taxonomy" id="741705"/>
    <lineage>
        <taxon>Eukaryota</taxon>
        <taxon>Fungi</taxon>
        <taxon>Dikarya</taxon>
        <taxon>Basidiomycota</taxon>
        <taxon>Agaricomycotina</taxon>
        <taxon>Agaricomycetes</taxon>
        <taxon>Agaricomycetidae</taxon>
        <taxon>Boletales</taxon>
        <taxon>Coniophorineae</taxon>
        <taxon>Coniophoraceae</taxon>
        <taxon>Coniophora</taxon>
    </lineage>
</organism>
<evidence type="ECO:0000313" key="8">
    <source>
        <dbReference type="Proteomes" id="UP000053558"/>
    </source>
</evidence>
<feature type="compositionally biased region" description="Low complexity" evidence="4">
    <location>
        <begin position="105"/>
        <end position="118"/>
    </location>
</feature>
<dbReference type="GO" id="GO:0004553">
    <property type="term" value="F:hydrolase activity, hydrolyzing O-glycosyl compounds"/>
    <property type="evidence" value="ECO:0007669"/>
    <property type="project" value="InterPro"/>
</dbReference>
<evidence type="ECO:0000256" key="3">
    <source>
        <dbReference type="ARBA" id="ARBA00023295"/>
    </source>
</evidence>
<dbReference type="EMBL" id="JH711573">
    <property type="protein sequence ID" value="EIW86393.1"/>
    <property type="molecule type" value="Genomic_DNA"/>
</dbReference>
<dbReference type="CDD" id="cd02181">
    <property type="entry name" value="GH16_fungal_Lam16A_glucanase"/>
    <property type="match status" value="1"/>
</dbReference>
<dbReference type="Pfam" id="PF26113">
    <property type="entry name" value="GH16_XgeA"/>
    <property type="match status" value="1"/>
</dbReference>
<dbReference type="Gene3D" id="2.60.120.200">
    <property type="match status" value="1"/>
</dbReference>
<gene>
    <name evidence="7" type="ORF">CONPUDRAFT_140968</name>
</gene>
<dbReference type="Proteomes" id="UP000053558">
    <property type="component" value="Unassembled WGS sequence"/>
</dbReference>
<evidence type="ECO:0000256" key="1">
    <source>
        <dbReference type="ARBA" id="ARBA00006865"/>
    </source>
</evidence>
<dbReference type="OrthoDB" id="192832at2759"/>
<keyword evidence="8" id="KW-1185">Reference proteome</keyword>
<dbReference type="PANTHER" id="PTHR10963">
    <property type="entry name" value="GLYCOSYL HYDROLASE-RELATED"/>
    <property type="match status" value="1"/>
</dbReference>
<dbReference type="InterPro" id="IPR050546">
    <property type="entry name" value="Glycosyl_Hydrlase_16"/>
</dbReference>
<dbReference type="RefSeq" id="XP_007763221.1">
    <property type="nucleotide sequence ID" value="XM_007765031.1"/>
</dbReference>
<dbReference type="PROSITE" id="PS51762">
    <property type="entry name" value="GH16_2"/>
    <property type="match status" value="1"/>
</dbReference>
<feature type="signal peptide" evidence="5">
    <location>
        <begin position="1"/>
        <end position="20"/>
    </location>
</feature>
<dbReference type="PANTHER" id="PTHR10963:SF24">
    <property type="entry name" value="GLYCOSIDASE C21B10.07-RELATED"/>
    <property type="match status" value="1"/>
</dbReference>
<dbReference type="GO" id="GO:0009251">
    <property type="term" value="P:glucan catabolic process"/>
    <property type="evidence" value="ECO:0007669"/>
    <property type="project" value="TreeGrafter"/>
</dbReference>
<evidence type="ECO:0000256" key="4">
    <source>
        <dbReference type="SAM" id="MobiDB-lite"/>
    </source>
</evidence>
<proteinExistence type="inferred from homology"/>
<dbReference type="InterPro" id="IPR013320">
    <property type="entry name" value="ConA-like_dom_sf"/>
</dbReference>
<comment type="caution">
    <text evidence="7">The sequence shown here is derived from an EMBL/GenBank/DDBJ whole genome shotgun (WGS) entry which is preliminary data.</text>
</comment>
<feature type="chain" id="PRO_5024306538" evidence="5">
    <location>
        <begin position="21"/>
        <end position="424"/>
    </location>
</feature>
<dbReference type="SUPFAM" id="SSF49899">
    <property type="entry name" value="Concanavalin A-like lectins/glucanases"/>
    <property type="match status" value="1"/>
</dbReference>
<feature type="compositionally biased region" description="Low complexity" evidence="4">
    <location>
        <begin position="86"/>
        <end position="97"/>
    </location>
</feature>
<keyword evidence="2 7" id="KW-0378">Hydrolase</keyword>
<dbReference type="KEGG" id="cput:CONPUDRAFT_140968"/>
<dbReference type="GeneID" id="19201599"/>
<feature type="region of interest" description="Disordered" evidence="4">
    <location>
        <begin position="82"/>
        <end position="118"/>
    </location>
</feature>
<name>A0A5M3N4S1_CONPW</name>
<evidence type="ECO:0000313" key="7">
    <source>
        <dbReference type="EMBL" id="EIW86393.1"/>
    </source>
</evidence>
<evidence type="ECO:0000256" key="2">
    <source>
        <dbReference type="ARBA" id="ARBA00022801"/>
    </source>
</evidence>
<keyword evidence="3" id="KW-0326">Glycosidase</keyword>
<comment type="similarity">
    <text evidence="1">Belongs to the glycosyl hydrolase 16 family.</text>
</comment>
<dbReference type="FunFam" id="2.60.120.200:FF:000114">
    <property type="entry name" value="Probable endo-1,3(4)-beta-glucanase NFIA_089530"/>
    <property type="match status" value="1"/>
</dbReference>
<dbReference type="InterPro" id="IPR000757">
    <property type="entry name" value="Beta-glucanase-like"/>
</dbReference>
<dbReference type="AlphaFoldDB" id="A0A5M3N4S1"/>
<evidence type="ECO:0000259" key="6">
    <source>
        <dbReference type="PROSITE" id="PS51762"/>
    </source>
</evidence>
<evidence type="ECO:0000256" key="5">
    <source>
        <dbReference type="SAM" id="SignalP"/>
    </source>
</evidence>
<accession>A0A5M3N4S1</accession>
<feature type="domain" description="GH16" evidence="6">
    <location>
        <begin position="110"/>
        <end position="376"/>
    </location>
</feature>
<sequence length="424" mass="44537">MYISTLLTLFLLANAAPTQADMLGVGFLKRATKHAHKVAIKQSATLARDLRTTFASVLIQDATSPSMQNVYCVGSAGNVTIPSPVSNSTGPSNSGKPSGSGNGTSTGTTGNSTSASSPWKVVQSYSGQNFFNGWSFYTDADPTNGNVQYVDQSTASSNGLLEVNSQGHAVMRVETTPKVSNNRMSVRITTNETFTQGLVVMDSVHMPTGCATWPAFWTNGPNWPAGGEIDIVEGVNNYTNNQATIHTNPGCTVPSSLNMTGTSVGGTNCAAAETNNQGCGVRSNQGNSFGSTFNNNSGGVYAMLWTNAGVSVYFFPRGSVPSDITKGAPQPQGWGEPMADWPASGCNPSTFFYDHSAIFDTTLCGDWAGTAWSSTGVPGQSTSCAQQTGYSTCEAFVQNSGASFSEAYHPDWEVASVKIYQTQS</sequence>
<reference evidence="8" key="1">
    <citation type="journal article" date="2012" name="Science">
        <title>The Paleozoic origin of enzymatic lignin decomposition reconstructed from 31 fungal genomes.</title>
        <authorList>
            <person name="Floudas D."/>
            <person name="Binder M."/>
            <person name="Riley R."/>
            <person name="Barry K."/>
            <person name="Blanchette R.A."/>
            <person name="Henrissat B."/>
            <person name="Martinez A.T."/>
            <person name="Otillar R."/>
            <person name="Spatafora J.W."/>
            <person name="Yadav J.S."/>
            <person name="Aerts A."/>
            <person name="Benoit I."/>
            <person name="Boyd A."/>
            <person name="Carlson A."/>
            <person name="Copeland A."/>
            <person name="Coutinho P.M."/>
            <person name="de Vries R.P."/>
            <person name="Ferreira P."/>
            <person name="Findley K."/>
            <person name="Foster B."/>
            <person name="Gaskell J."/>
            <person name="Glotzer D."/>
            <person name="Gorecki P."/>
            <person name="Heitman J."/>
            <person name="Hesse C."/>
            <person name="Hori C."/>
            <person name="Igarashi K."/>
            <person name="Jurgens J.A."/>
            <person name="Kallen N."/>
            <person name="Kersten P."/>
            <person name="Kohler A."/>
            <person name="Kuees U."/>
            <person name="Kumar T.K.A."/>
            <person name="Kuo A."/>
            <person name="LaButti K."/>
            <person name="Larrondo L.F."/>
            <person name="Lindquist E."/>
            <person name="Ling A."/>
            <person name="Lombard V."/>
            <person name="Lucas S."/>
            <person name="Lundell T."/>
            <person name="Martin R."/>
            <person name="McLaughlin D.J."/>
            <person name="Morgenstern I."/>
            <person name="Morin E."/>
            <person name="Murat C."/>
            <person name="Nagy L.G."/>
            <person name="Nolan M."/>
            <person name="Ohm R.A."/>
            <person name="Patyshakuliyeva A."/>
            <person name="Rokas A."/>
            <person name="Ruiz-Duenas F.J."/>
            <person name="Sabat G."/>
            <person name="Salamov A."/>
            <person name="Samejima M."/>
            <person name="Schmutz J."/>
            <person name="Slot J.C."/>
            <person name="St John F."/>
            <person name="Stenlid J."/>
            <person name="Sun H."/>
            <person name="Sun S."/>
            <person name="Syed K."/>
            <person name="Tsang A."/>
            <person name="Wiebenga A."/>
            <person name="Young D."/>
            <person name="Pisabarro A."/>
            <person name="Eastwood D.C."/>
            <person name="Martin F."/>
            <person name="Cullen D."/>
            <person name="Grigoriev I.V."/>
            <person name="Hibbett D.S."/>
        </authorList>
    </citation>
    <scope>NUCLEOTIDE SEQUENCE [LARGE SCALE GENOMIC DNA]</scope>
    <source>
        <strain evidence="8">RWD-64-598 SS2</strain>
    </source>
</reference>
<keyword evidence="5" id="KW-0732">Signal</keyword>